<dbReference type="RefSeq" id="WP_150333012.1">
    <property type="nucleotide sequence ID" value="NZ_CP044108.1"/>
</dbReference>
<gene>
    <name evidence="1" type="ORF">FOB48_04505</name>
</gene>
<sequence>MKRHWCVNEFASEIDEPFRTAVRKAFDTGFKYALGMLTPEEVRCDAKLVSVFLLSATAPTLIDTKGYADSLPIGTIARRSSTMSTMWEDREFQDVAVKSEDGWITTTDGPDGSGDVVVGWEELPNFDLAAVETSEP</sequence>
<dbReference type="EMBL" id="CP044108">
    <property type="protein sequence ID" value="QEU11625.1"/>
    <property type="molecule type" value="Genomic_DNA"/>
</dbReference>
<reference evidence="1 2" key="1">
    <citation type="submission" date="2019-09" db="EMBL/GenBank/DDBJ databases">
        <title>FDA dAtabase for Regulatory Grade micrObial Sequences (FDA-ARGOS): Supporting development and validation of Infectious Disease Dx tests.</title>
        <authorList>
            <person name="Sciortino C."/>
            <person name="Tallon L."/>
            <person name="Sadzewicz L."/>
            <person name="Vavikolanu K."/>
            <person name="Mehta A."/>
            <person name="Aluvathingal J."/>
            <person name="Nadendla S."/>
            <person name="Nandy P."/>
            <person name="Geyer C."/>
            <person name="Yan Y."/>
            <person name="Sichtig H."/>
        </authorList>
    </citation>
    <scope>NUCLEOTIDE SEQUENCE [LARGE SCALE GENOMIC DNA]</scope>
    <source>
        <strain evidence="1 2">FDAARGOS_640</strain>
    </source>
</reference>
<protein>
    <submittedName>
        <fullName evidence="1">Uncharacterized protein</fullName>
    </submittedName>
</protein>
<accession>A0ABX6A4Q4</accession>
<organism evidence="1 2">
    <name type="scientific">Dermabacter vaginalis</name>
    <dbReference type="NCBI Taxonomy" id="1630135"/>
    <lineage>
        <taxon>Bacteria</taxon>
        <taxon>Bacillati</taxon>
        <taxon>Actinomycetota</taxon>
        <taxon>Actinomycetes</taxon>
        <taxon>Micrococcales</taxon>
        <taxon>Dermabacteraceae</taxon>
        <taxon>Dermabacter</taxon>
    </lineage>
</organism>
<evidence type="ECO:0000313" key="2">
    <source>
        <dbReference type="Proteomes" id="UP000323865"/>
    </source>
</evidence>
<keyword evidence="2" id="KW-1185">Reference proteome</keyword>
<dbReference type="Proteomes" id="UP000323865">
    <property type="component" value="Chromosome"/>
</dbReference>
<evidence type="ECO:0000313" key="1">
    <source>
        <dbReference type="EMBL" id="QEU11625.1"/>
    </source>
</evidence>
<name>A0ABX6A4Q4_9MICO</name>
<proteinExistence type="predicted"/>